<dbReference type="EMBL" id="AP026801">
    <property type="protein sequence ID" value="BDR55678.1"/>
    <property type="molecule type" value="Genomic_DNA"/>
</dbReference>
<name>A0AAU9CWL5_9LACO</name>
<evidence type="ECO:0000313" key="2">
    <source>
        <dbReference type="EMBL" id="BDR55678.1"/>
    </source>
</evidence>
<keyword evidence="1" id="KW-1133">Transmembrane helix</keyword>
<feature type="transmembrane region" description="Helical" evidence="1">
    <location>
        <begin position="283"/>
        <end position="306"/>
    </location>
</feature>
<sequence length="434" mass="50756">MNYLKTQLKVVMRSKAHLIILILILLSLFFLFFYNTQKSKEEAKYEQDFFKTSMKKYGTLTINDERVHSDQILHLNFLDMKINSEVPRRHYQITQALKNHDYPFLFSDELESLKIYQKDFERAYQKFHRGGEGVFEDKRFQTSDGDIDNYLKGKKKVNHRLLREHLKPESTRYGTSGSLFIISVLNYLISFIGIAVITWYSIRSVGKKYEGNQHRWFETTPIAKWKIVLSDYLSFIINCIEFLLVTLFLSVLVTTLCGQKFRGNYPILIRTTERLSLIPAQSYIVLLLIMCLLVLSVVFFISYFLVKVTKNNFLSVLMSTLLLIIGFGFAGITPVGSYNPFLYLQPSQVLSGRSTDKINYEIVGITEGYDDDYEYFYRDFVFENPKYYQGESLEHKFKRRGVQLGMEMKKGIISLSSLIVLLFGISILPLRIRR</sequence>
<dbReference type="AlphaFoldDB" id="A0AAU9CWL5"/>
<feature type="transmembrane region" description="Helical" evidence="1">
    <location>
        <begin position="235"/>
        <end position="257"/>
    </location>
</feature>
<protein>
    <recommendedName>
        <fullName evidence="4">ABC transporter permease</fullName>
    </recommendedName>
</protein>
<dbReference type="RefSeq" id="WP_317697182.1">
    <property type="nucleotide sequence ID" value="NZ_AP026801.1"/>
</dbReference>
<proteinExistence type="predicted"/>
<dbReference type="Proteomes" id="UP001321804">
    <property type="component" value="Chromosome"/>
</dbReference>
<evidence type="ECO:0000256" key="1">
    <source>
        <dbReference type="SAM" id="Phobius"/>
    </source>
</evidence>
<dbReference type="KEGG" id="xak:KIMC2_02400"/>
<feature type="transmembrane region" description="Helical" evidence="1">
    <location>
        <begin position="312"/>
        <end position="332"/>
    </location>
</feature>
<gene>
    <name evidence="2" type="ORF">KIMC2_02400</name>
</gene>
<feature type="transmembrane region" description="Helical" evidence="1">
    <location>
        <begin position="412"/>
        <end position="432"/>
    </location>
</feature>
<organism evidence="2 3">
    <name type="scientific">Xylocopilactobacillus apis</name>
    <dbReference type="NCBI Taxonomy" id="2932183"/>
    <lineage>
        <taxon>Bacteria</taxon>
        <taxon>Bacillati</taxon>
        <taxon>Bacillota</taxon>
        <taxon>Bacilli</taxon>
        <taxon>Lactobacillales</taxon>
        <taxon>Lactobacillaceae</taxon>
        <taxon>Xylocopilactobacillus</taxon>
    </lineage>
</organism>
<keyword evidence="1" id="KW-0812">Transmembrane</keyword>
<keyword evidence="3" id="KW-1185">Reference proteome</keyword>
<evidence type="ECO:0008006" key="4">
    <source>
        <dbReference type="Google" id="ProtNLM"/>
    </source>
</evidence>
<feature type="transmembrane region" description="Helical" evidence="1">
    <location>
        <begin position="179"/>
        <end position="202"/>
    </location>
</feature>
<accession>A0AAU9CWL5</accession>
<keyword evidence="1" id="KW-0472">Membrane</keyword>
<evidence type="ECO:0000313" key="3">
    <source>
        <dbReference type="Proteomes" id="UP001321804"/>
    </source>
</evidence>
<feature type="transmembrane region" description="Helical" evidence="1">
    <location>
        <begin position="16"/>
        <end position="34"/>
    </location>
</feature>
<reference evidence="2 3" key="1">
    <citation type="journal article" date="2023" name="Microbiol. Spectr.">
        <title>Symbiosis of Carpenter Bees with Uncharacterized Lactic Acid Bacteria Showing NAD Auxotrophy.</title>
        <authorList>
            <person name="Kawasaki S."/>
            <person name="Ozawa K."/>
            <person name="Mori T."/>
            <person name="Yamamoto A."/>
            <person name="Ito M."/>
            <person name="Ohkuma M."/>
            <person name="Sakamoto M."/>
            <person name="Matsutani M."/>
        </authorList>
    </citation>
    <scope>NUCLEOTIDE SEQUENCE [LARGE SCALE GENOMIC DNA]</scope>
    <source>
        <strain evidence="2 3">KimC2</strain>
    </source>
</reference>